<gene>
    <name evidence="1" type="ORF">B0A50_05352</name>
</gene>
<dbReference type="OrthoDB" id="5272396at2759"/>
<evidence type="ECO:0000313" key="1">
    <source>
        <dbReference type="EMBL" id="TKA26515.1"/>
    </source>
</evidence>
<comment type="caution">
    <text evidence="1">The sequence shown here is derived from an EMBL/GenBank/DDBJ whole genome shotgun (WGS) entry which is preliminary data.</text>
</comment>
<protein>
    <submittedName>
        <fullName evidence="1">Uncharacterized protein</fullName>
    </submittedName>
</protein>
<reference evidence="1 2" key="1">
    <citation type="submission" date="2017-03" db="EMBL/GenBank/DDBJ databases">
        <title>Genomes of endolithic fungi from Antarctica.</title>
        <authorList>
            <person name="Coleine C."/>
            <person name="Masonjones S."/>
            <person name="Stajich J.E."/>
        </authorList>
    </citation>
    <scope>NUCLEOTIDE SEQUENCE [LARGE SCALE GENOMIC DNA]</scope>
    <source>
        <strain evidence="1 2">CCFEE 6315</strain>
    </source>
</reference>
<dbReference type="PANTHER" id="PTHR42085">
    <property type="entry name" value="F-BOX DOMAIN-CONTAINING PROTEIN"/>
    <property type="match status" value="1"/>
</dbReference>
<dbReference type="AlphaFoldDB" id="A0A4U0TXF8"/>
<dbReference type="EMBL" id="NAJL01000028">
    <property type="protein sequence ID" value="TKA26515.1"/>
    <property type="molecule type" value="Genomic_DNA"/>
</dbReference>
<keyword evidence="2" id="KW-1185">Reference proteome</keyword>
<accession>A0A4U0TXF8</accession>
<dbReference type="PANTHER" id="PTHR42085:SF1">
    <property type="entry name" value="F-BOX DOMAIN-CONTAINING PROTEIN"/>
    <property type="match status" value="1"/>
</dbReference>
<proteinExistence type="predicted"/>
<name>A0A4U0TXF8_9PEZI</name>
<sequence>MDWTYPSLMRPKPDRCPLLGIPPELRDLIFEYALKSEKTLVSFRLDDYQRDSFAQAVQPALTKVSQQIRRESIPLWYSCNDFVLHSEAAKANDARKWLLCNETQLPKLRQISFWMRYVTLENRVKSANGAICITLKRVNLSSDWTVDDEWRWITVVRKPEALERDAKFLIEHLRQLLQEDWPDKLSVAGIHGLLTDLREGYVKEKAA</sequence>
<evidence type="ECO:0000313" key="2">
    <source>
        <dbReference type="Proteomes" id="UP000308549"/>
    </source>
</evidence>
<dbReference type="Proteomes" id="UP000308549">
    <property type="component" value="Unassembled WGS sequence"/>
</dbReference>
<organism evidence="1 2">
    <name type="scientific">Salinomyces thailandicus</name>
    <dbReference type="NCBI Taxonomy" id="706561"/>
    <lineage>
        <taxon>Eukaryota</taxon>
        <taxon>Fungi</taxon>
        <taxon>Dikarya</taxon>
        <taxon>Ascomycota</taxon>
        <taxon>Pezizomycotina</taxon>
        <taxon>Dothideomycetes</taxon>
        <taxon>Dothideomycetidae</taxon>
        <taxon>Mycosphaerellales</taxon>
        <taxon>Teratosphaeriaceae</taxon>
        <taxon>Salinomyces</taxon>
    </lineage>
</organism>
<dbReference type="InterPro" id="IPR038883">
    <property type="entry name" value="AN11006-like"/>
</dbReference>